<organism evidence="2 3">
    <name type="scientific">Moorena producens PAL-8-15-08-1</name>
    <dbReference type="NCBI Taxonomy" id="1458985"/>
    <lineage>
        <taxon>Bacteria</taxon>
        <taxon>Bacillati</taxon>
        <taxon>Cyanobacteriota</taxon>
        <taxon>Cyanophyceae</taxon>
        <taxon>Coleofasciculales</taxon>
        <taxon>Coleofasciculaceae</taxon>
        <taxon>Moorena</taxon>
    </lineage>
</organism>
<name>A0A1D8TZP1_9CYAN</name>
<protein>
    <recommendedName>
        <fullName evidence="1">DUF4351 domain-containing protein</fullName>
    </recommendedName>
</protein>
<gene>
    <name evidence="2" type="ORF">BJP34_30035</name>
</gene>
<feature type="domain" description="DUF4351" evidence="1">
    <location>
        <begin position="219"/>
        <end position="277"/>
    </location>
</feature>
<dbReference type="AlphaFoldDB" id="A0A1D8TZP1"/>
<accession>A0A1D8TZP1</accession>
<dbReference type="PANTHER" id="PTHR34613:SF1">
    <property type="entry name" value="SLL6017 PROTEIN"/>
    <property type="match status" value="1"/>
</dbReference>
<sequence>MAKPADIGSKRLISLAPNAWVQWVTDNPQVRASELLDAEFQWISRESDVIVKASSPEHQEFLILNELQLRYSQAMPKRMRNYVALAEEKYNLSTYPVLINILPPPATVTIEDCYDSEFMGLKAHQDYRVINLWEVEAELVLGQPLAPLFPFVPILKGGASESKLRSAVQALRADQTLNQLEPLLAFFASFVLEIPLIQQIMRWDMTVLRESPWYQEILQEGIQQERLRSLERILNLRFGDIPLDISRKMEALTLPQLDELIAIALTVNSLDEFTQQLPN</sequence>
<proteinExistence type="predicted"/>
<dbReference type="OrthoDB" id="458251at2"/>
<dbReference type="STRING" id="1458985.BJP34_30035"/>
<reference evidence="3" key="1">
    <citation type="submission" date="2016-10" db="EMBL/GenBank/DDBJ databases">
        <title>Comparative genomics uncovers the prolific and rare metabolic potential of the cyanobacterial genus Moorea.</title>
        <authorList>
            <person name="Leao T."/>
            <person name="Castelao G."/>
            <person name="Korobeynikov A."/>
            <person name="Monroe E.A."/>
            <person name="Podell S."/>
            <person name="Glukhov E."/>
            <person name="Allen E."/>
            <person name="Gerwick W.H."/>
            <person name="Gerwick L."/>
        </authorList>
    </citation>
    <scope>NUCLEOTIDE SEQUENCE [LARGE SCALE GENOMIC DNA]</scope>
    <source>
        <strain evidence="3">PAL-8-15-08-1</strain>
    </source>
</reference>
<dbReference type="Proteomes" id="UP000177870">
    <property type="component" value="Chromosome"/>
</dbReference>
<dbReference type="RefSeq" id="WP_070395510.1">
    <property type="nucleotide sequence ID" value="NZ_CP017599.1"/>
</dbReference>
<dbReference type="PANTHER" id="PTHR34613">
    <property type="entry name" value="SLL0800 PROTEIN"/>
    <property type="match status" value="1"/>
</dbReference>
<dbReference type="Pfam" id="PF14261">
    <property type="entry name" value="DUF4351"/>
    <property type="match status" value="1"/>
</dbReference>
<evidence type="ECO:0000259" key="1">
    <source>
        <dbReference type="Pfam" id="PF14261"/>
    </source>
</evidence>
<dbReference type="EMBL" id="CP017599">
    <property type="protein sequence ID" value="AOX03119.1"/>
    <property type="molecule type" value="Genomic_DNA"/>
</dbReference>
<dbReference type="InterPro" id="IPR025587">
    <property type="entry name" value="DUF4351"/>
</dbReference>
<evidence type="ECO:0000313" key="3">
    <source>
        <dbReference type="Proteomes" id="UP000177870"/>
    </source>
</evidence>
<evidence type="ECO:0000313" key="2">
    <source>
        <dbReference type="EMBL" id="AOX03119.1"/>
    </source>
</evidence>
<dbReference type="KEGG" id="mpro:BJP34_30035"/>